<dbReference type="RefSeq" id="WP_180941064.1">
    <property type="nucleotide sequence ID" value="NZ_CP041238.1"/>
</dbReference>
<dbReference type="InterPro" id="IPR016102">
    <property type="entry name" value="Succinyl-CoA_synth-like"/>
</dbReference>
<dbReference type="GO" id="GO:0042709">
    <property type="term" value="C:succinate-CoA ligase complex"/>
    <property type="evidence" value="ECO:0007669"/>
    <property type="project" value="TreeGrafter"/>
</dbReference>
<dbReference type="AlphaFoldDB" id="A0A859QC62"/>
<keyword evidence="1" id="KW-0816">Tricarboxylic acid cycle</keyword>
<dbReference type="EMBL" id="CP041238">
    <property type="protein sequence ID" value="QLL61513.1"/>
    <property type="molecule type" value="Genomic_DNA"/>
</dbReference>
<evidence type="ECO:0000313" key="7">
    <source>
        <dbReference type="Proteomes" id="UP000510721"/>
    </source>
</evidence>
<dbReference type="InterPro" id="IPR013815">
    <property type="entry name" value="ATP_grasp_subdomain_1"/>
</dbReference>
<evidence type="ECO:0000256" key="1">
    <source>
        <dbReference type="ARBA" id="ARBA00022532"/>
    </source>
</evidence>
<sequence length="380" mass="41463">MLLLENTGKELLRAQGVRLPRGHLVKDDVEFRSAIVRFDGPVVLKAQILSGARGKNGGILFARNHDEASRAFLSLFESTVNGHVVKEILIEERLEILAERYMGVLVDSGDVWLLIGRDGGVDVEEASQRDPDSIVRIPIDFLRGIPSAEVFASCERLGLTEPQRFVNMAERLWKAFRAADATTAEINPVAELADGSLAALDSRVVVDDSALFRHPEHAQKQTCTNDGSLSPPLENLKELGGGKVLYAGIGGGIGLTIADWIADEGQNVAALLDIDDLILHHRTREGTLALLDRLDNDESLRVAFLNITTCGYDLAIVANDVFAALAARPRDRAKPVVFHFHGKGEDESRRLFDASGMRNFENLKSAITEVVSIASREAGK</sequence>
<proteinExistence type="predicted"/>
<keyword evidence="7" id="KW-1185">Reference proteome</keyword>
<dbReference type="PIRSF" id="PIRSF001554">
    <property type="entry name" value="SucCS_beta"/>
    <property type="match status" value="1"/>
</dbReference>
<dbReference type="GO" id="GO:0006099">
    <property type="term" value="P:tricarboxylic acid cycle"/>
    <property type="evidence" value="ECO:0007669"/>
    <property type="project" value="UniProtKB-KW"/>
</dbReference>
<dbReference type="Pfam" id="PF08442">
    <property type="entry name" value="ATP-grasp_2"/>
    <property type="match status" value="1"/>
</dbReference>
<dbReference type="InterPro" id="IPR013650">
    <property type="entry name" value="ATP-grasp_succ-CoA_synth-type"/>
</dbReference>
<accession>A0A859QC62</accession>
<dbReference type="InterPro" id="IPR011761">
    <property type="entry name" value="ATP-grasp"/>
</dbReference>
<dbReference type="GO" id="GO:0046872">
    <property type="term" value="F:metal ion binding"/>
    <property type="evidence" value="ECO:0007669"/>
    <property type="project" value="InterPro"/>
</dbReference>
<keyword evidence="3 4" id="KW-0547">Nucleotide-binding</keyword>
<dbReference type="Gene3D" id="3.30.470.20">
    <property type="entry name" value="ATP-grasp fold, B domain"/>
    <property type="match status" value="1"/>
</dbReference>
<dbReference type="PANTHER" id="PTHR11815">
    <property type="entry name" value="SUCCINYL-COA SYNTHETASE BETA CHAIN"/>
    <property type="match status" value="1"/>
</dbReference>
<organism evidence="6 7">
    <name type="scientific">Sinorhizobium mexicanum</name>
    <dbReference type="NCBI Taxonomy" id="375549"/>
    <lineage>
        <taxon>Bacteria</taxon>
        <taxon>Pseudomonadati</taxon>
        <taxon>Pseudomonadota</taxon>
        <taxon>Alphaproteobacteria</taxon>
        <taxon>Hyphomicrobiales</taxon>
        <taxon>Rhizobiaceae</taxon>
        <taxon>Sinorhizobium/Ensifer group</taxon>
        <taxon>Sinorhizobium</taxon>
    </lineage>
</organism>
<evidence type="ECO:0000259" key="5">
    <source>
        <dbReference type="PROSITE" id="PS50975"/>
    </source>
</evidence>
<evidence type="ECO:0000256" key="3">
    <source>
        <dbReference type="ARBA" id="ARBA00022741"/>
    </source>
</evidence>
<protein>
    <recommendedName>
        <fullName evidence="5">ATP-grasp domain-containing protein</fullName>
    </recommendedName>
</protein>
<dbReference type="KEGG" id="emx:FKV68_08660"/>
<dbReference type="SUPFAM" id="SSF52210">
    <property type="entry name" value="Succinyl-CoA synthetase domains"/>
    <property type="match status" value="1"/>
</dbReference>
<dbReference type="GO" id="GO:0005524">
    <property type="term" value="F:ATP binding"/>
    <property type="evidence" value="ECO:0007669"/>
    <property type="project" value="UniProtKB-UniRule"/>
</dbReference>
<dbReference type="PANTHER" id="PTHR11815:SF10">
    <property type="entry name" value="SUCCINATE--COA LIGASE [GDP-FORMING] SUBUNIT BETA, MITOCHONDRIAL"/>
    <property type="match status" value="1"/>
</dbReference>
<reference evidence="6 7" key="1">
    <citation type="submission" date="2019-06" db="EMBL/GenBank/DDBJ databases">
        <title>Complete genome sequence of Ensifer mexicanus ITTG R7 isolated from nodules of Acacia angustissima (Mill.) Kuntze.</title>
        <authorList>
            <person name="Rincon-Rosales R."/>
            <person name="Rogel M.A."/>
            <person name="Guerrero G."/>
            <person name="Rincon-Molina C.I."/>
            <person name="Lopez-Lopez A."/>
            <person name="Martinez-Romero E."/>
        </authorList>
    </citation>
    <scope>NUCLEOTIDE SEQUENCE [LARGE SCALE GENOMIC DNA]</scope>
    <source>
        <strain evidence="6 7">ITTG R7</strain>
    </source>
</reference>
<dbReference type="InterPro" id="IPR005809">
    <property type="entry name" value="Succ_CoA_ligase-like_bsu"/>
</dbReference>
<keyword evidence="2" id="KW-0436">Ligase</keyword>
<name>A0A859QC62_9HYPH</name>
<dbReference type="Gene3D" id="3.40.50.261">
    <property type="entry name" value="Succinyl-CoA synthetase domains"/>
    <property type="match status" value="1"/>
</dbReference>
<feature type="domain" description="ATP-grasp" evidence="5">
    <location>
        <begin position="9"/>
        <end position="216"/>
    </location>
</feature>
<evidence type="ECO:0000256" key="2">
    <source>
        <dbReference type="ARBA" id="ARBA00022598"/>
    </source>
</evidence>
<evidence type="ECO:0000256" key="4">
    <source>
        <dbReference type="PROSITE-ProRule" id="PRU00409"/>
    </source>
</evidence>
<evidence type="ECO:0000313" key="6">
    <source>
        <dbReference type="EMBL" id="QLL61513.1"/>
    </source>
</evidence>
<keyword evidence="4" id="KW-0067">ATP-binding</keyword>
<dbReference type="GO" id="GO:0004775">
    <property type="term" value="F:succinate-CoA ligase (ADP-forming) activity"/>
    <property type="evidence" value="ECO:0007669"/>
    <property type="project" value="TreeGrafter"/>
</dbReference>
<dbReference type="Gene3D" id="3.30.1490.20">
    <property type="entry name" value="ATP-grasp fold, A domain"/>
    <property type="match status" value="1"/>
</dbReference>
<dbReference type="GO" id="GO:0006104">
    <property type="term" value="P:succinyl-CoA metabolic process"/>
    <property type="evidence" value="ECO:0007669"/>
    <property type="project" value="TreeGrafter"/>
</dbReference>
<dbReference type="PROSITE" id="PS50975">
    <property type="entry name" value="ATP_GRASP"/>
    <property type="match status" value="1"/>
</dbReference>
<dbReference type="SUPFAM" id="SSF56059">
    <property type="entry name" value="Glutathione synthetase ATP-binding domain-like"/>
    <property type="match status" value="1"/>
</dbReference>
<dbReference type="Proteomes" id="UP000510721">
    <property type="component" value="Chromosome"/>
</dbReference>
<gene>
    <name evidence="6" type="ORF">FKV68_08660</name>
</gene>